<comment type="caution">
    <text evidence="2">The sequence shown here is derived from an EMBL/GenBank/DDBJ whole genome shotgun (WGS) entry which is preliminary data.</text>
</comment>
<organism evidence="2 3">
    <name type="scientific">Paralimibaculum aggregatum</name>
    <dbReference type="NCBI Taxonomy" id="3036245"/>
    <lineage>
        <taxon>Bacteria</taxon>
        <taxon>Pseudomonadati</taxon>
        <taxon>Pseudomonadota</taxon>
        <taxon>Alphaproteobacteria</taxon>
        <taxon>Rhodobacterales</taxon>
        <taxon>Paracoccaceae</taxon>
        <taxon>Paralimibaculum</taxon>
    </lineage>
</organism>
<evidence type="ECO:0000259" key="1">
    <source>
        <dbReference type="Pfam" id="PF02627"/>
    </source>
</evidence>
<evidence type="ECO:0000313" key="2">
    <source>
        <dbReference type="EMBL" id="GMG81049.1"/>
    </source>
</evidence>
<dbReference type="InterPro" id="IPR029032">
    <property type="entry name" value="AhpD-like"/>
</dbReference>
<feature type="domain" description="Carboxymuconolactone decarboxylase-like" evidence="1">
    <location>
        <begin position="26"/>
        <end position="107"/>
    </location>
</feature>
<keyword evidence="3" id="KW-1185">Reference proteome</keyword>
<dbReference type="Proteomes" id="UP001239909">
    <property type="component" value="Unassembled WGS sequence"/>
</dbReference>
<gene>
    <name evidence="2" type="ORF">LNKW23_02610</name>
</gene>
<dbReference type="InterPro" id="IPR004675">
    <property type="entry name" value="AhpD_core"/>
</dbReference>
<dbReference type="EMBL" id="BSYI01000002">
    <property type="protein sequence ID" value="GMG81049.1"/>
    <property type="molecule type" value="Genomic_DNA"/>
</dbReference>
<dbReference type="PANTHER" id="PTHR33930:SF2">
    <property type="entry name" value="BLR3452 PROTEIN"/>
    <property type="match status" value="1"/>
</dbReference>
<reference evidence="2 3" key="1">
    <citation type="submission" date="2023-04" db="EMBL/GenBank/DDBJ databases">
        <title>Marinoamorphus aggregata gen. nov., sp. Nov., isolate from tissue of brittle star Ophioplocus japonicus.</title>
        <authorList>
            <person name="Kawano K."/>
            <person name="Sawayama S."/>
            <person name="Nakagawa S."/>
        </authorList>
    </citation>
    <scope>NUCLEOTIDE SEQUENCE [LARGE SCALE GENOMIC DNA]</scope>
    <source>
        <strain evidence="2 3">NKW23</strain>
    </source>
</reference>
<sequence length="123" mass="12194">MAVTDWTGFVAQTDARMARLRDGMGDVAAAFGGLARAATADGALDPRTKELIALAIGIAARCDGCLAYHARAAARHGATRAEIVEAIGVAVYMGGGPSMIYGAEALAAFDGLGGGRSGAAPAG</sequence>
<dbReference type="RefSeq" id="WP_285669673.1">
    <property type="nucleotide sequence ID" value="NZ_BSYI01000002.1"/>
</dbReference>
<dbReference type="NCBIfam" id="TIGR00778">
    <property type="entry name" value="ahpD_dom"/>
    <property type="match status" value="1"/>
</dbReference>
<dbReference type="Pfam" id="PF02627">
    <property type="entry name" value="CMD"/>
    <property type="match status" value="1"/>
</dbReference>
<dbReference type="InterPro" id="IPR003779">
    <property type="entry name" value="CMD-like"/>
</dbReference>
<name>A0ABQ6LCE9_9RHOB</name>
<evidence type="ECO:0000313" key="3">
    <source>
        <dbReference type="Proteomes" id="UP001239909"/>
    </source>
</evidence>
<dbReference type="SUPFAM" id="SSF69118">
    <property type="entry name" value="AhpD-like"/>
    <property type="match status" value="1"/>
</dbReference>
<dbReference type="PANTHER" id="PTHR33930">
    <property type="entry name" value="ALKYL HYDROPEROXIDE REDUCTASE AHPD"/>
    <property type="match status" value="1"/>
</dbReference>
<proteinExistence type="predicted"/>
<protein>
    <submittedName>
        <fullName evidence="2">Carboxymuconolactone decarboxylase family protein</fullName>
    </submittedName>
</protein>
<dbReference type="Gene3D" id="1.20.1290.10">
    <property type="entry name" value="AhpD-like"/>
    <property type="match status" value="1"/>
</dbReference>
<accession>A0ABQ6LCE9</accession>